<dbReference type="PIRSF" id="PIRSF006443">
    <property type="entry name" value="MoaB"/>
    <property type="match status" value="1"/>
</dbReference>
<protein>
    <recommendedName>
        <fullName evidence="4 6">Molybdenum cofactor biosynthesis protein B</fullName>
    </recommendedName>
</protein>
<dbReference type="InterPro" id="IPR036425">
    <property type="entry name" value="MoaB/Mog-like_dom_sf"/>
</dbReference>
<dbReference type="NCBIfam" id="TIGR00177">
    <property type="entry name" value="molyb_syn"/>
    <property type="match status" value="1"/>
</dbReference>
<dbReference type="Proteomes" id="UP000002754">
    <property type="component" value="Unassembled WGS sequence"/>
</dbReference>
<dbReference type="InterPro" id="IPR012245">
    <property type="entry name" value="MoaB"/>
</dbReference>
<reference evidence="9 11" key="2">
    <citation type="submission" date="2014-01" db="EMBL/GenBank/DDBJ databases">
        <title>Draft genome sequencing of Bacillus alcalophilus CGMCC 1.3604.</title>
        <authorList>
            <person name="Yang J."/>
            <person name="Diao L."/>
            <person name="Yang S."/>
        </authorList>
    </citation>
    <scope>NUCLEOTIDE SEQUENCE [LARGE SCALE GENOMIC DNA]</scope>
    <source>
        <strain evidence="9 11">CGMCC 1.3604</strain>
    </source>
</reference>
<dbReference type="Proteomes" id="UP000297014">
    <property type="component" value="Unassembled WGS sequence"/>
</dbReference>
<dbReference type="UniPathway" id="UPA00344"/>
<gene>
    <name evidence="9" type="ORF">AJ85_16330</name>
    <name evidence="8" type="ORF">BALCAV_0209100</name>
</gene>
<comment type="caution">
    <text evidence="8">The sequence shown here is derived from an EMBL/GenBank/DDBJ whole genome shotgun (WGS) entry which is preliminary data.</text>
</comment>
<evidence type="ECO:0000313" key="8">
    <source>
        <dbReference type="EMBL" id="KGA97601.1"/>
    </source>
</evidence>
<evidence type="ECO:0000256" key="5">
    <source>
        <dbReference type="ARBA" id="ARBA00023150"/>
    </source>
</evidence>
<comment type="function">
    <text evidence="1 6">May be involved in the biosynthesis of molybdopterin.</text>
</comment>
<evidence type="ECO:0000313" key="9">
    <source>
        <dbReference type="EMBL" id="THG92185.1"/>
    </source>
</evidence>
<dbReference type="PANTHER" id="PTHR43232:SF2">
    <property type="entry name" value="MOLYBDENUM COFACTOR BIOSYNTHESIS PROTEIN B"/>
    <property type="match status" value="1"/>
</dbReference>
<dbReference type="RefSeq" id="WP_003320470.1">
    <property type="nucleotide sequence ID" value="NZ_ALPT02000025.1"/>
</dbReference>
<reference evidence="8 10" key="1">
    <citation type="journal article" date="2014" name="Genome Announc.">
        <title>Draft Genome Sequence of Bacillus alcalophilus AV1934, a Classic Alkaliphile Isolated from Human Feces in 1934.</title>
        <authorList>
            <person name="Attie O."/>
            <person name="Jayaprakash A."/>
            <person name="Shah H."/>
            <person name="Paulsen I.T."/>
            <person name="Morino M."/>
            <person name="Takahashi Y."/>
            <person name="Narumi I."/>
            <person name="Sachidanandam R."/>
            <person name="Satoh K."/>
            <person name="Ito M."/>
            <person name="Krulwich T.A."/>
        </authorList>
    </citation>
    <scope>NUCLEOTIDE SEQUENCE [LARGE SCALE GENOMIC DNA]</scope>
    <source>
        <strain evidence="8 10">AV1934</strain>
    </source>
</reference>
<keyword evidence="10" id="KW-1185">Reference proteome</keyword>
<dbReference type="SMART" id="SM00852">
    <property type="entry name" value="MoCF_biosynth"/>
    <property type="match status" value="1"/>
</dbReference>
<dbReference type="EMBL" id="ALPT02000025">
    <property type="protein sequence ID" value="KGA97601.1"/>
    <property type="molecule type" value="Genomic_DNA"/>
</dbReference>
<accession>A0A094WL62</accession>
<evidence type="ECO:0000259" key="7">
    <source>
        <dbReference type="SMART" id="SM00852"/>
    </source>
</evidence>
<proteinExistence type="inferred from homology"/>
<dbReference type="PANTHER" id="PTHR43232">
    <property type="entry name" value="MOLYBDENUM COFACTOR BIOSYNTHESIS PROTEIN B"/>
    <property type="match status" value="1"/>
</dbReference>
<dbReference type="GO" id="GO:0006777">
    <property type="term" value="P:Mo-molybdopterin cofactor biosynthetic process"/>
    <property type="evidence" value="ECO:0007669"/>
    <property type="project" value="UniProtKB-UniRule"/>
</dbReference>
<evidence type="ECO:0000256" key="1">
    <source>
        <dbReference type="ARBA" id="ARBA00003487"/>
    </source>
</evidence>
<dbReference type="OrthoDB" id="9784492at2"/>
<comment type="pathway">
    <text evidence="2 6">Cofactor biosynthesis; molybdopterin biosynthesis.</text>
</comment>
<keyword evidence="5 6" id="KW-0501">Molybdenum cofactor biosynthesis</keyword>
<evidence type="ECO:0000256" key="3">
    <source>
        <dbReference type="ARBA" id="ARBA00006112"/>
    </source>
</evidence>
<dbReference type="eggNOG" id="COG0521">
    <property type="taxonomic scope" value="Bacteria"/>
</dbReference>
<dbReference type="STRING" id="1218173.BALCAV_0209100"/>
<feature type="domain" description="MoaB/Mog" evidence="7">
    <location>
        <begin position="17"/>
        <end position="162"/>
    </location>
</feature>
<dbReference type="PROSITE" id="PS01078">
    <property type="entry name" value="MOCF_BIOSYNTHESIS_1"/>
    <property type="match status" value="1"/>
</dbReference>
<evidence type="ECO:0000256" key="4">
    <source>
        <dbReference type="ARBA" id="ARBA00015262"/>
    </source>
</evidence>
<dbReference type="InterPro" id="IPR008284">
    <property type="entry name" value="MoCF_biosynth_CS"/>
</dbReference>
<evidence type="ECO:0000313" key="11">
    <source>
        <dbReference type="Proteomes" id="UP000297014"/>
    </source>
</evidence>
<comment type="similarity">
    <text evidence="3 6">Belongs to the MoaB/Mog family.</text>
</comment>
<dbReference type="AlphaFoldDB" id="A0A094WL62"/>
<dbReference type="GO" id="GO:0005829">
    <property type="term" value="C:cytosol"/>
    <property type="evidence" value="ECO:0007669"/>
    <property type="project" value="TreeGrafter"/>
</dbReference>
<dbReference type="Pfam" id="PF00994">
    <property type="entry name" value="MoCF_biosynth"/>
    <property type="match status" value="1"/>
</dbReference>
<dbReference type="InterPro" id="IPR001453">
    <property type="entry name" value="MoaB/Mog_dom"/>
</dbReference>
<evidence type="ECO:0000256" key="2">
    <source>
        <dbReference type="ARBA" id="ARBA00005046"/>
    </source>
</evidence>
<sequence>MSVQEHKSGAPTSIRCMVLTISDTRTEQNDHGGALIKEKLKEAGHQISAYSIIKDEPLLIQEKIKKAVSSREIDAILLTGGTGIAKRDMTYEAVQALLHKEMPGFGEIFRYLSYAEDIGSAAILSRAIAGVYENTAVFSMPGSRGAVKLAMDKLIIPELNHVIREIQKDL</sequence>
<organism evidence="8 10">
    <name type="scientific">Alkalihalobacillus alcalophilus ATCC 27647 = CGMCC 1.3604</name>
    <dbReference type="NCBI Taxonomy" id="1218173"/>
    <lineage>
        <taxon>Bacteria</taxon>
        <taxon>Bacillati</taxon>
        <taxon>Bacillota</taxon>
        <taxon>Bacilli</taxon>
        <taxon>Bacillales</taxon>
        <taxon>Bacillaceae</taxon>
        <taxon>Alkalihalobacillus</taxon>
    </lineage>
</organism>
<dbReference type="CDD" id="cd00886">
    <property type="entry name" value="MogA_MoaB"/>
    <property type="match status" value="1"/>
</dbReference>
<dbReference type="Gene3D" id="3.40.980.10">
    <property type="entry name" value="MoaB/Mog-like domain"/>
    <property type="match status" value="1"/>
</dbReference>
<evidence type="ECO:0000256" key="6">
    <source>
        <dbReference type="PIRNR" id="PIRNR006443"/>
    </source>
</evidence>
<dbReference type="FunFam" id="3.40.980.10:FF:000006">
    <property type="entry name" value="Molybdenum cofactor biosynthesis protein B"/>
    <property type="match status" value="1"/>
</dbReference>
<name>A0A094WL62_ALKAL</name>
<evidence type="ECO:0000313" key="10">
    <source>
        <dbReference type="Proteomes" id="UP000002754"/>
    </source>
</evidence>
<dbReference type="EMBL" id="JALP01000016">
    <property type="protein sequence ID" value="THG92185.1"/>
    <property type="molecule type" value="Genomic_DNA"/>
</dbReference>
<dbReference type="SUPFAM" id="SSF53218">
    <property type="entry name" value="Molybdenum cofactor biosynthesis proteins"/>
    <property type="match status" value="1"/>
</dbReference>